<dbReference type="PANTHER" id="PTHR34388:SF1">
    <property type="entry name" value="DNA POLYMERASE III SUBUNIT DELTA"/>
    <property type="match status" value="1"/>
</dbReference>
<comment type="catalytic activity">
    <reaction evidence="7">
        <text>DNA(n) + a 2'-deoxyribonucleoside 5'-triphosphate = DNA(n+1) + diphosphate</text>
        <dbReference type="Rhea" id="RHEA:22508"/>
        <dbReference type="Rhea" id="RHEA-COMP:17339"/>
        <dbReference type="Rhea" id="RHEA-COMP:17340"/>
        <dbReference type="ChEBI" id="CHEBI:33019"/>
        <dbReference type="ChEBI" id="CHEBI:61560"/>
        <dbReference type="ChEBI" id="CHEBI:173112"/>
        <dbReference type="EC" id="2.7.7.7"/>
    </reaction>
</comment>
<evidence type="ECO:0000256" key="1">
    <source>
        <dbReference type="ARBA" id="ARBA00012417"/>
    </source>
</evidence>
<evidence type="ECO:0000259" key="8">
    <source>
        <dbReference type="Pfam" id="PF21694"/>
    </source>
</evidence>
<evidence type="ECO:0000313" key="10">
    <source>
        <dbReference type="Proteomes" id="UP000523139"/>
    </source>
</evidence>
<evidence type="ECO:0000313" key="9">
    <source>
        <dbReference type="EMBL" id="NLS10095.1"/>
    </source>
</evidence>
<accession>A0A7X8TKA1</accession>
<keyword evidence="2" id="KW-0808">Transferase</keyword>
<comment type="caution">
    <text evidence="9">The sequence shown here is derived from an EMBL/GenBank/DDBJ whole genome shotgun (WGS) entry which is preliminary data.</text>
</comment>
<evidence type="ECO:0000256" key="7">
    <source>
        <dbReference type="ARBA" id="ARBA00049244"/>
    </source>
</evidence>
<dbReference type="Proteomes" id="UP000523139">
    <property type="component" value="Unassembled WGS sequence"/>
</dbReference>
<organism evidence="9 10">
    <name type="scientific">Nesterenkonia sedimenti</name>
    <dbReference type="NCBI Taxonomy" id="1463632"/>
    <lineage>
        <taxon>Bacteria</taxon>
        <taxon>Bacillati</taxon>
        <taxon>Actinomycetota</taxon>
        <taxon>Actinomycetes</taxon>
        <taxon>Micrococcales</taxon>
        <taxon>Micrococcaceae</taxon>
        <taxon>Nesterenkonia</taxon>
    </lineage>
</organism>
<dbReference type="Gene3D" id="3.40.50.300">
    <property type="entry name" value="P-loop containing nucleotide triphosphate hydrolases"/>
    <property type="match status" value="1"/>
</dbReference>
<dbReference type="Gene3D" id="1.20.272.10">
    <property type="match status" value="1"/>
</dbReference>
<proteinExistence type="inferred from homology"/>
<dbReference type="GO" id="GO:0003677">
    <property type="term" value="F:DNA binding"/>
    <property type="evidence" value="ECO:0007669"/>
    <property type="project" value="InterPro"/>
</dbReference>
<dbReference type="RefSeq" id="WP_168887579.1">
    <property type="nucleotide sequence ID" value="NZ_JABAHY010000007.1"/>
</dbReference>
<evidence type="ECO:0000256" key="4">
    <source>
        <dbReference type="ARBA" id="ARBA00022705"/>
    </source>
</evidence>
<dbReference type="InterPro" id="IPR008921">
    <property type="entry name" value="DNA_pol3_clamp-load_cplx_C"/>
</dbReference>
<dbReference type="GO" id="GO:0009360">
    <property type="term" value="C:DNA polymerase III complex"/>
    <property type="evidence" value="ECO:0007669"/>
    <property type="project" value="TreeGrafter"/>
</dbReference>
<reference evidence="9 10" key="1">
    <citation type="submission" date="2020-04" db="EMBL/GenBank/DDBJ databases">
        <title>Nesterenkonia sp. nov., isolated from marine sediment.</title>
        <authorList>
            <person name="Zhang G."/>
        </authorList>
    </citation>
    <scope>NUCLEOTIDE SEQUENCE [LARGE SCALE GENOMIC DNA]</scope>
    <source>
        <strain evidence="9 10">MY13</strain>
    </source>
</reference>
<feature type="domain" description="DNA polymerase III delta subunit-like C-terminal" evidence="8">
    <location>
        <begin position="212"/>
        <end position="325"/>
    </location>
</feature>
<dbReference type="PANTHER" id="PTHR34388">
    <property type="entry name" value="DNA POLYMERASE III SUBUNIT DELTA"/>
    <property type="match status" value="1"/>
</dbReference>
<name>A0A7X8TKA1_9MICC</name>
<evidence type="ECO:0000256" key="3">
    <source>
        <dbReference type="ARBA" id="ARBA00022695"/>
    </source>
</evidence>
<sequence length="334" mass="35458">MPPRSGSRAKSTGTDFRAVEPAPLILLKGSEDYVATRALDRVKAELKSRHPELEYTRLDVSAATPGELSTLASPSLFGEPRLILAEDLAQMNDTFLGEALQFLEEPADADVTLIFRHSGGNRGKKLLDALGAKAVVVDCAPVKSDNDKLDFLRQEFRAAARTIHPDAARALVAAAGSTLSDLGSAAQQLMRDITGDITAEEVDKYFGGRVEASAFKVADAAFEGRTEAATRLYRHAVATGVSPVAITAALARKGRQIAALVDHRGPQNQLASALGLPPWQLRQAAETARRWSPRAAADAVEAVAQADAEVKGLSRAPEYAVEKAIGRVSASING</sequence>
<evidence type="ECO:0000256" key="2">
    <source>
        <dbReference type="ARBA" id="ARBA00022679"/>
    </source>
</evidence>
<gene>
    <name evidence="9" type="ORF">HGQ17_08795</name>
</gene>
<dbReference type="SUPFAM" id="SSF48019">
    <property type="entry name" value="post-AAA+ oligomerization domain-like"/>
    <property type="match status" value="1"/>
</dbReference>
<dbReference type="GO" id="GO:0003887">
    <property type="term" value="F:DNA-directed DNA polymerase activity"/>
    <property type="evidence" value="ECO:0007669"/>
    <property type="project" value="UniProtKB-KW"/>
</dbReference>
<evidence type="ECO:0000256" key="6">
    <source>
        <dbReference type="ARBA" id="ARBA00034754"/>
    </source>
</evidence>
<dbReference type="InterPro" id="IPR048466">
    <property type="entry name" value="DNA_pol3_delta-like_C"/>
</dbReference>
<keyword evidence="10" id="KW-1185">Reference proteome</keyword>
<protein>
    <recommendedName>
        <fullName evidence="1">DNA-directed DNA polymerase</fullName>
        <ecNumber evidence="1">2.7.7.7</ecNumber>
    </recommendedName>
</protein>
<dbReference type="InterPro" id="IPR027417">
    <property type="entry name" value="P-loop_NTPase"/>
</dbReference>
<dbReference type="EC" id="2.7.7.7" evidence="1"/>
<keyword evidence="4" id="KW-0235">DNA replication</keyword>
<keyword evidence="3" id="KW-0548">Nucleotidyltransferase</keyword>
<keyword evidence="5" id="KW-0239">DNA-directed DNA polymerase</keyword>
<dbReference type="GO" id="GO:0006261">
    <property type="term" value="P:DNA-templated DNA replication"/>
    <property type="evidence" value="ECO:0007669"/>
    <property type="project" value="TreeGrafter"/>
</dbReference>
<dbReference type="Pfam" id="PF21694">
    <property type="entry name" value="DNA_pol3_delta_C"/>
    <property type="match status" value="1"/>
</dbReference>
<dbReference type="NCBIfam" id="TIGR01128">
    <property type="entry name" value="holA"/>
    <property type="match status" value="1"/>
</dbReference>
<comment type="similarity">
    <text evidence="6">Belongs to the DNA polymerase HolA subunit family.</text>
</comment>
<dbReference type="AlphaFoldDB" id="A0A7X8TKA1"/>
<dbReference type="InterPro" id="IPR005790">
    <property type="entry name" value="DNA_polIII_delta"/>
</dbReference>
<dbReference type="EMBL" id="JABAHY010000007">
    <property type="protein sequence ID" value="NLS10095.1"/>
    <property type="molecule type" value="Genomic_DNA"/>
</dbReference>
<evidence type="ECO:0000256" key="5">
    <source>
        <dbReference type="ARBA" id="ARBA00022932"/>
    </source>
</evidence>